<dbReference type="eggNOG" id="COG1082">
    <property type="taxonomic scope" value="Bacteria"/>
</dbReference>
<reference evidence="3" key="2">
    <citation type="submission" date="2015-04" db="EMBL/GenBank/DDBJ databases">
        <title>A butyrogenic pathway from the amino acid lysine in a human gut commensal.</title>
        <authorList>
            <person name="de Vos W.M."/>
            <person name="Bui N.T.P."/>
            <person name="Plugge C.M."/>
            <person name="Ritari J."/>
        </authorList>
    </citation>
    <scope>NUCLEOTIDE SEQUENCE [LARGE SCALE GENOMIC DNA]</scope>
    <source>
        <strain evidence="3">AF211</strain>
    </source>
</reference>
<accession>A0A0S2W2R7</accession>
<dbReference type="PANTHER" id="PTHR12110:SF21">
    <property type="entry name" value="XYLOSE ISOMERASE-LIKE TIM BARREL DOMAIN-CONTAINING PROTEIN"/>
    <property type="match status" value="1"/>
</dbReference>
<dbReference type="NCBIfam" id="NF007360">
    <property type="entry name" value="PRK09856.1"/>
    <property type="match status" value="1"/>
</dbReference>
<evidence type="ECO:0000313" key="2">
    <source>
        <dbReference type="EMBL" id="ALP93344.1"/>
    </source>
</evidence>
<gene>
    <name evidence="2" type="ORF">IB211_00950c</name>
</gene>
<evidence type="ECO:0000313" key="3">
    <source>
        <dbReference type="Proteomes" id="UP000064844"/>
    </source>
</evidence>
<keyword evidence="3" id="KW-1185">Reference proteome</keyword>
<dbReference type="STRING" id="1297617.IB211_00950c"/>
<evidence type="ECO:0000259" key="1">
    <source>
        <dbReference type="Pfam" id="PF01261"/>
    </source>
</evidence>
<dbReference type="InterPro" id="IPR013022">
    <property type="entry name" value="Xyl_isomerase-like_TIM-brl"/>
</dbReference>
<dbReference type="RefSeq" id="WP_058117268.1">
    <property type="nucleotide sequence ID" value="NZ_CALICV010000095.1"/>
</dbReference>
<name>A0A0S2W2R7_9FIRM</name>
<dbReference type="KEGG" id="ibu:IB211_00950c"/>
<proteinExistence type="predicted"/>
<dbReference type="AlphaFoldDB" id="A0A0S2W2R7"/>
<dbReference type="InterPro" id="IPR036237">
    <property type="entry name" value="Xyl_isomerase-like_sf"/>
</dbReference>
<dbReference type="InterPro" id="IPR050312">
    <property type="entry name" value="IolE/XylAMocC-like"/>
</dbReference>
<reference evidence="2 3" key="1">
    <citation type="journal article" date="2015" name="Nat. Commun.">
        <title>Production of butyrate from lysine and the Amadori product fructoselysine by a human gut commensal.</title>
        <authorList>
            <person name="Bui T.P."/>
            <person name="Ritari J."/>
            <person name="Boeren S."/>
            <person name="de Waard P."/>
            <person name="Plugge C.M."/>
            <person name="de Vos W.M."/>
        </authorList>
    </citation>
    <scope>NUCLEOTIDE SEQUENCE [LARGE SCALE GENOMIC DNA]</scope>
    <source>
        <strain evidence="2 3">AF211</strain>
    </source>
</reference>
<dbReference type="Pfam" id="PF01261">
    <property type="entry name" value="AP_endonuc_2"/>
    <property type="match status" value="1"/>
</dbReference>
<dbReference type="PATRIC" id="fig|1297617.4.peg.964"/>
<feature type="domain" description="Xylose isomerase-like TIM barrel" evidence="1">
    <location>
        <begin position="19"/>
        <end position="268"/>
    </location>
</feature>
<dbReference type="Proteomes" id="UP000064844">
    <property type="component" value="Chromosome"/>
</dbReference>
<dbReference type="EMBL" id="CP011307">
    <property type="protein sequence ID" value="ALP93344.1"/>
    <property type="molecule type" value="Genomic_DNA"/>
</dbReference>
<dbReference type="Gene3D" id="3.20.20.150">
    <property type="entry name" value="Divalent-metal-dependent TIM barrel enzymes"/>
    <property type="match status" value="1"/>
</dbReference>
<organism evidence="2 3">
    <name type="scientific">Intestinimonas butyriciproducens</name>
    <dbReference type="NCBI Taxonomy" id="1297617"/>
    <lineage>
        <taxon>Bacteria</taxon>
        <taxon>Bacillati</taxon>
        <taxon>Bacillota</taxon>
        <taxon>Clostridia</taxon>
        <taxon>Eubacteriales</taxon>
        <taxon>Intestinimonas</taxon>
    </lineage>
</organism>
<protein>
    <submittedName>
        <fullName evidence="2">Fructoselysine 3-epimerase</fullName>
    </submittedName>
</protein>
<dbReference type="PANTHER" id="PTHR12110">
    <property type="entry name" value="HYDROXYPYRUVATE ISOMERASE"/>
    <property type="match status" value="1"/>
</dbReference>
<dbReference type="SUPFAM" id="SSF51658">
    <property type="entry name" value="Xylose isomerase-like"/>
    <property type="match status" value="1"/>
</dbReference>
<sequence>MELGMFTSGYQYYPLERAFADARRFGYDYIELWGGRPHAFAPDLARGELSGVLALIERHEMPVRVYTPEHNAYPYNYMLGSELQRADALDYLKLCLNMGKALGADHTLISTGHGGYTASRRELRSRLVRCLRELADHAESIGHTILLEALTPYETNVCTTAGELSETLEKVDSPALMGMCDVVPPWVIREPITNYLDQLGGRMAHLHLVDGDGNSDSHLIPGDGCIPLPELLEELEVRGYRGRATIELVTSYRNEPSLYAKQALQRVRALLPH</sequence>